<name>A0A1H4W5L5_TSUTY</name>
<accession>A0A1H4W5L5</accession>
<sequence length="51" mass="5275">MHRVDELDAAPVVDPGAVAGVGELATLGRQAALLEQAHQLLVDALDSVDRA</sequence>
<evidence type="ECO:0000313" key="2">
    <source>
        <dbReference type="Proteomes" id="UP000182241"/>
    </source>
</evidence>
<dbReference type="STRING" id="57704.SAMN04489793_3427"/>
<dbReference type="EMBL" id="FNSA01000003">
    <property type="protein sequence ID" value="SEC87941.1"/>
    <property type="molecule type" value="Genomic_DNA"/>
</dbReference>
<evidence type="ECO:0000313" key="1">
    <source>
        <dbReference type="EMBL" id="SEC87941.1"/>
    </source>
</evidence>
<proteinExistence type="predicted"/>
<keyword evidence="2" id="KW-1185">Reference proteome</keyword>
<dbReference type="AlphaFoldDB" id="A0A1H4W5L5"/>
<reference evidence="2" key="1">
    <citation type="submission" date="2016-10" db="EMBL/GenBank/DDBJ databases">
        <authorList>
            <person name="Varghese N."/>
            <person name="Submissions S."/>
        </authorList>
    </citation>
    <scope>NUCLEOTIDE SEQUENCE [LARGE SCALE GENOMIC DNA]</scope>
    <source>
        <strain evidence="2">DSM 44234</strain>
    </source>
</reference>
<dbReference type="Proteomes" id="UP000182241">
    <property type="component" value="Unassembled WGS sequence"/>
</dbReference>
<gene>
    <name evidence="1" type="ORF">SAMN04489793_3427</name>
</gene>
<protein>
    <submittedName>
        <fullName evidence="1">Uncharacterized protein</fullName>
    </submittedName>
</protein>
<organism evidence="1 2">
    <name type="scientific">Tsukamurella tyrosinosolvens</name>
    <dbReference type="NCBI Taxonomy" id="57704"/>
    <lineage>
        <taxon>Bacteria</taxon>
        <taxon>Bacillati</taxon>
        <taxon>Actinomycetota</taxon>
        <taxon>Actinomycetes</taxon>
        <taxon>Mycobacteriales</taxon>
        <taxon>Tsukamurellaceae</taxon>
        <taxon>Tsukamurella</taxon>
    </lineage>
</organism>